<evidence type="ECO:0000313" key="4">
    <source>
        <dbReference type="Proteomes" id="UP000823850"/>
    </source>
</evidence>
<evidence type="ECO:0000313" key="3">
    <source>
        <dbReference type="EMBL" id="HJD41376.1"/>
    </source>
</evidence>
<sequence>MKERMRKLFVCMGAAGVMTAAMTVPAMAETPGEDQNINTAEEAIQEDVFDWSDKAAANVTTYANIRQGSDISTDRVGKLSAGAVVTVVGEENGWMEVVSGDVEGYIREDLLVTGDAARQLFEASYGENAQLVGAEAVDEEALAAAEAQAAAEAAAQAQQAAASVSQSDLDLMAAIIECEAGGEPYEGKIGVGAVVMNRVRSSQFPNTISEVVYQSGQFSPVASGKLASVLSRGASQACYDAARDVFAGANTVGNCLYFHAGGGSGLTIANQTFY</sequence>
<dbReference type="Gene3D" id="1.10.10.2520">
    <property type="entry name" value="Cell wall hydrolase SleB, domain 1"/>
    <property type="match status" value="1"/>
</dbReference>
<dbReference type="EMBL" id="DWUX01000260">
    <property type="protein sequence ID" value="HJD41376.1"/>
    <property type="molecule type" value="Genomic_DNA"/>
</dbReference>
<dbReference type="PROSITE" id="PS51781">
    <property type="entry name" value="SH3B"/>
    <property type="match status" value="1"/>
</dbReference>
<comment type="caution">
    <text evidence="3">The sequence shown here is derived from an EMBL/GenBank/DDBJ whole genome shotgun (WGS) entry which is preliminary data.</text>
</comment>
<name>A0A9D2RFE1_9FIRM</name>
<evidence type="ECO:0000256" key="1">
    <source>
        <dbReference type="SAM" id="SignalP"/>
    </source>
</evidence>
<feature type="signal peptide" evidence="1">
    <location>
        <begin position="1"/>
        <end position="28"/>
    </location>
</feature>
<dbReference type="Gene3D" id="2.30.30.40">
    <property type="entry name" value="SH3 Domains"/>
    <property type="match status" value="1"/>
</dbReference>
<organism evidence="3 4">
    <name type="scientific">Candidatus Blautia stercoripullorum</name>
    <dbReference type="NCBI Taxonomy" id="2838502"/>
    <lineage>
        <taxon>Bacteria</taxon>
        <taxon>Bacillati</taxon>
        <taxon>Bacillota</taxon>
        <taxon>Clostridia</taxon>
        <taxon>Lachnospirales</taxon>
        <taxon>Lachnospiraceae</taxon>
        <taxon>Blautia</taxon>
    </lineage>
</organism>
<accession>A0A9D2RFE1</accession>
<keyword evidence="1" id="KW-0732">Signal</keyword>
<dbReference type="GO" id="GO:0016787">
    <property type="term" value="F:hydrolase activity"/>
    <property type="evidence" value="ECO:0007669"/>
    <property type="project" value="UniProtKB-KW"/>
</dbReference>
<feature type="domain" description="SH3b" evidence="2">
    <location>
        <begin position="54"/>
        <end position="115"/>
    </location>
</feature>
<reference evidence="3" key="1">
    <citation type="journal article" date="2021" name="PeerJ">
        <title>Extensive microbial diversity within the chicken gut microbiome revealed by metagenomics and culture.</title>
        <authorList>
            <person name="Gilroy R."/>
            <person name="Ravi A."/>
            <person name="Getino M."/>
            <person name="Pursley I."/>
            <person name="Horton D.L."/>
            <person name="Alikhan N.F."/>
            <person name="Baker D."/>
            <person name="Gharbi K."/>
            <person name="Hall N."/>
            <person name="Watson M."/>
            <person name="Adriaenssens E.M."/>
            <person name="Foster-Nyarko E."/>
            <person name="Jarju S."/>
            <person name="Secka A."/>
            <person name="Antonio M."/>
            <person name="Oren A."/>
            <person name="Chaudhuri R.R."/>
            <person name="La Ragione R."/>
            <person name="Hildebrand F."/>
            <person name="Pallen M.J."/>
        </authorList>
    </citation>
    <scope>NUCLEOTIDE SEQUENCE</scope>
    <source>
        <strain evidence="3">ChiW19-6364</strain>
    </source>
</reference>
<evidence type="ECO:0000259" key="2">
    <source>
        <dbReference type="PROSITE" id="PS51781"/>
    </source>
</evidence>
<dbReference type="InterPro" id="IPR042047">
    <property type="entry name" value="SleB_dom1"/>
</dbReference>
<keyword evidence="3" id="KW-0378">Hydrolase</keyword>
<dbReference type="Pfam" id="PF08239">
    <property type="entry name" value="SH3_3"/>
    <property type="match status" value="1"/>
</dbReference>
<dbReference type="InterPro" id="IPR003646">
    <property type="entry name" value="SH3-like_bac-type"/>
</dbReference>
<feature type="chain" id="PRO_5038756452" evidence="1">
    <location>
        <begin position="29"/>
        <end position="274"/>
    </location>
</feature>
<proteinExistence type="predicted"/>
<dbReference type="AlphaFoldDB" id="A0A9D2RFE1"/>
<dbReference type="Pfam" id="PF07486">
    <property type="entry name" value="Hydrolase_2"/>
    <property type="match status" value="1"/>
</dbReference>
<dbReference type="Proteomes" id="UP000823850">
    <property type="component" value="Unassembled WGS sequence"/>
</dbReference>
<reference evidence="3" key="2">
    <citation type="submission" date="2021-04" db="EMBL/GenBank/DDBJ databases">
        <authorList>
            <person name="Gilroy R."/>
        </authorList>
    </citation>
    <scope>NUCLEOTIDE SEQUENCE</scope>
    <source>
        <strain evidence="3">ChiW19-6364</strain>
    </source>
</reference>
<gene>
    <name evidence="3" type="ORF">H9913_15285</name>
</gene>
<protein>
    <submittedName>
        <fullName evidence="3">Cell wall hydrolase</fullName>
    </submittedName>
</protein>
<dbReference type="InterPro" id="IPR011105">
    <property type="entry name" value="Cell_wall_hydrolase_SleB"/>
</dbReference>